<dbReference type="GO" id="GO:0003723">
    <property type="term" value="F:RNA binding"/>
    <property type="evidence" value="ECO:0007669"/>
    <property type="project" value="UniProtKB-KW"/>
</dbReference>
<dbReference type="InterPro" id="IPR041679">
    <property type="entry name" value="DNA2/NAM7-like_C"/>
</dbReference>
<dbReference type="EMBL" id="CACVBS010000088">
    <property type="protein sequence ID" value="CAA7270266.1"/>
    <property type="molecule type" value="Genomic_DNA"/>
</dbReference>
<dbReference type="InterPro" id="IPR049080">
    <property type="entry name" value="MOV-10-like_beta-barrel"/>
</dbReference>
<dbReference type="GO" id="GO:0016787">
    <property type="term" value="F:hydrolase activity"/>
    <property type="evidence" value="ECO:0007669"/>
    <property type="project" value="UniProtKB-KW"/>
</dbReference>
<proteinExistence type="inferred from homology"/>
<keyword evidence="18" id="KW-1185">Reference proteome</keyword>
<dbReference type="InterPro" id="IPR026122">
    <property type="entry name" value="MOV-10/SDE3_DEXXQ/H-box"/>
</dbReference>
<sequence>MPNHAPPNHPTTFCIPSVTTGCTFGRNCSLRHDIFKCSCGLVLLQEDRKAHLNGKRHLQQLQARNGVGIAEPRLQGSNSKTGQGGNSSGQPAKDHHRRSAWIQGGSQGSSWGGQSTGVPRNYQPQRDAQRPGIPRINGRVNGNVPQPQAPPEEELLPCEQCLKKVPHSEYDTHVENHIREQRIEEAKAELEAAKEDKEGVTVSARAGVDFGVLEATNAVEVVITVTSVISAVYLRTCRMESSGRGDEHGTKFSARLRGKSRVIQKGVTRQLSIIFHPAYEGHYKDFLELVFYDAEKDKAFAIARTVEATVGSREDHDQLQPKAPYTRRKFKKFDPTGTIVPSLRPPTWTKTLWKDKLPFFDPPARLIDAAYGPGSGNNPLPMIKRFMPSTFNVNTYGNWFQVLLYLEEERVKLDLDMYSLTEAELVPNHPRYNLQVQGLAENRPSVLVGDFILVSRPAGPETINTRTWYEGRVHHIYQNYVSLAFGEGFSTYKGTKFDVRFVLNRLPYRRMHFSLANKFNPPRFLFPTRVHIKESARVSKEKIASITPVDRNIGEDAEQMETVAAILNQKPGSVPFIVFGPPGTGKTVTIVEAMQQLLDSDPNVRILACAPNNSAVDTIALKLMHRGTLEVFRLNSLSRKVGDMPKNLRTFSLINGNTVFAMPTIEDLAKYRVVVSTCLSAGVPANLGLKRGHFTHIFIDEAGQGKEPELMVPIKSIADETTNLILAGDNQQLGPIVHSKWAGALGLKKSYLARIMEMDAYNLDTHSGITIVKLLKNFRSHPDILRFSNEKFYKSELQPCADSAITRSLEKYEELPKQNFPIIFHSIVGKDMQEANSPSFFNIDEATIVKKYVMSLVGNRKNGTKPEHIGIITPYHAQRCKILDLLYKDPNLRDIKVGSVEEFQGQERRVIIISTVRSKTEFISADIRRNLGFVADKNRLNVALTRAQALLIVIGNPIVLSLDPLWRSFLNYVALGGGWKGRKMDWDPNEPVWSDKNYSADLQSKAEGEIQETVERIRSLIMMKHEEDGFDLDIDDDDDAAAMERPILREAE</sequence>
<accession>A0A8S0X0G2</accession>
<evidence type="ECO:0000256" key="6">
    <source>
        <dbReference type="ARBA" id="ARBA00022801"/>
    </source>
</evidence>
<evidence type="ECO:0000313" key="17">
    <source>
        <dbReference type="EMBL" id="CAA7270266.1"/>
    </source>
</evidence>
<dbReference type="GO" id="GO:0036464">
    <property type="term" value="C:cytoplasmic ribonucleoprotein granule"/>
    <property type="evidence" value="ECO:0007669"/>
    <property type="project" value="UniProtKB-SubCell"/>
</dbReference>
<dbReference type="InterPro" id="IPR027417">
    <property type="entry name" value="P-loop_NTPase"/>
</dbReference>
<dbReference type="Pfam" id="PF13087">
    <property type="entry name" value="AAA_12"/>
    <property type="match status" value="1"/>
</dbReference>
<evidence type="ECO:0000259" key="14">
    <source>
        <dbReference type="Pfam" id="PF13086"/>
    </source>
</evidence>
<evidence type="ECO:0000256" key="2">
    <source>
        <dbReference type="ARBA" id="ARBA00005601"/>
    </source>
</evidence>
<evidence type="ECO:0000256" key="13">
    <source>
        <dbReference type="SAM" id="MobiDB-lite"/>
    </source>
</evidence>
<feature type="domain" description="DNA2/NAM7 helicase helicase" evidence="14">
    <location>
        <begin position="556"/>
        <end position="633"/>
    </location>
</feature>
<keyword evidence="4" id="KW-0963">Cytoplasm</keyword>
<comment type="similarity">
    <text evidence="2">Belongs to the DNA2/NAM7 helicase family. SDE3 subfamily.</text>
</comment>
<comment type="caution">
    <text evidence="17">The sequence shown here is derived from an EMBL/GenBank/DDBJ whole genome shotgun (WGS) entry which is preliminary data.</text>
</comment>
<keyword evidence="7" id="KW-0347">Helicase</keyword>
<feature type="coiled-coil region" evidence="12">
    <location>
        <begin position="176"/>
        <end position="203"/>
    </location>
</feature>
<dbReference type="EC" id="3.6.4.13" evidence="3"/>
<dbReference type="OrthoDB" id="6513042at2759"/>
<dbReference type="CDD" id="cd18038">
    <property type="entry name" value="DEXXQc_Helz-like"/>
    <property type="match status" value="1"/>
</dbReference>
<reference evidence="17 18" key="1">
    <citation type="submission" date="2020-01" db="EMBL/GenBank/DDBJ databases">
        <authorList>
            <person name="Gupta K D."/>
        </authorList>
    </citation>
    <scope>NUCLEOTIDE SEQUENCE [LARGE SCALE GENOMIC DNA]</scope>
</reference>
<evidence type="ECO:0000256" key="8">
    <source>
        <dbReference type="ARBA" id="ARBA00022840"/>
    </source>
</evidence>
<dbReference type="Pfam" id="PF21634">
    <property type="entry name" value="MOV-10_beta-barrel"/>
    <property type="match status" value="1"/>
</dbReference>
<dbReference type="GO" id="GO:0031047">
    <property type="term" value="P:regulatory ncRNA-mediated gene silencing"/>
    <property type="evidence" value="ECO:0007669"/>
    <property type="project" value="UniProtKB-KW"/>
</dbReference>
<keyword evidence="5" id="KW-0547">Nucleotide-binding</keyword>
<comment type="subcellular location">
    <subcellularLocation>
        <location evidence="1">Cytoplasm</location>
        <location evidence="1">Cytoplasmic ribonucleoprotein granule</location>
    </subcellularLocation>
</comment>
<feature type="compositionally biased region" description="Gly residues" evidence="13">
    <location>
        <begin position="105"/>
        <end position="115"/>
    </location>
</feature>
<feature type="domain" description="DNA2/NAM7 helicase helicase" evidence="14">
    <location>
        <begin position="668"/>
        <end position="740"/>
    </location>
</feature>
<keyword evidence="10" id="KW-0943">RNA-mediated gene silencing</keyword>
<gene>
    <name evidence="17" type="ORF">AAE3_LOCUS12506</name>
</gene>
<comment type="catalytic activity">
    <reaction evidence="11">
        <text>ATP + H2O = ADP + phosphate + H(+)</text>
        <dbReference type="Rhea" id="RHEA:13065"/>
        <dbReference type="ChEBI" id="CHEBI:15377"/>
        <dbReference type="ChEBI" id="CHEBI:15378"/>
        <dbReference type="ChEBI" id="CHEBI:30616"/>
        <dbReference type="ChEBI" id="CHEBI:43474"/>
        <dbReference type="ChEBI" id="CHEBI:456216"/>
        <dbReference type="EC" id="3.6.4.13"/>
    </reaction>
</comment>
<dbReference type="FunFam" id="3.40.50.300:FF:000608">
    <property type="entry name" value="Mov10 RISC complex RNA helicase"/>
    <property type="match status" value="1"/>
</dbReference>
<protein>
    <recommendedName>
        <fullName evidence="3">RNA helicase</fullName>
        <ecNumber evidence="3">3.6.4.13</ecNumber>
    </recommendedName>
</protein>
<dbReference type="GO" id="GO:0032574">
    <property type="term" value="F:5'-3' RNA helicase activity"/>
    <property type="evidence" value="ECO:0007669"/>
    <property type="project" value="InterPro"/>
</dbReference>
<dbReference type="InterPro" id="IPR047187">
    <property type="entry name" value="SF1_C_Upf1"/>
</dbReference>
<dbReference type="PANTHER" id="PTHR45418:SF1">
    <property type="entry name" value="CANCER_TESTIS ANTIGEN 55"/>
    <property type="match status" value="1"/>
</dbReference>
<evidence type="ECO:0000259" key="15">
    <source>
        <dbReference type="Pfam" id="PF13087"/>
    </source>
</evidence>
<feature type="domain" description="Helicase MOV-10-like beta-barrel" evidence="16">
    <location>
        <begin position="428"/>
        <end position="501"/>
    </location>
</feature>
<dbReference type="InterPro" id="IPR041677">
    <property type="entry name" value="DNA2/NAM7_AAA_11"/>
</dbReference>
<keyword evidence="9" id="KW-0694">RNA-binding</keyword>
<evidence type="ECO:0000256" key="10">
    <source>
        <dbReference type="ARBA" id="ARBA00023158"/>
    </source>
</evidence>
<evidence type="ECO:0000256" key="1">
    <source>
        <dbReference type="ARBA" id="ARBA00004331"/>
    </source>
</evidence>
<keyword evidence="8" id="KW-0067">ATP-binding</keyword>
<dbReference type="CDD" id="cd18808">
    <property type="entry name" value="SF1_C_Upf1"/>
    <property type="match status" value="1"/>
</dbReference>
<keyword evidence="12" id="KW-0175">Coiled coil</keyword>
<evidence type="ECO:0000256" key="7">
    <source>
        <dbReference type="ARBA" id="ARBA00022806"/>
    </source>
</evidence>
<evidence type="ECO:0000259" key="16">
    <source>
        <dbReference type="Pfam" id="PF21634"/>
    </source>
</evidence>
<evidence type="ECO:0000313" key="18">
    <source>
        <dbReference type="Proteomes" id="UP000467700"/>
    </source>
</evidence>
<feature type="domain" description="DNA2/NAM7 helicase-like C-terminal" evidence="15">
    <location>
        <begin position="759"/>
        <end position="956"/>
    </location>
</feature>
<keyword evidence="6" id="KW-0378">Hydrolase</keyword>
<organism evidence="17 18">
    <name type="scientific">Cyclocybe aegerita</name>
    <name type="common">Black poplar mushroom</name>
    <name type="synonym">Agrocybe aegerita</name>
    <dbReference type="NCBI Taxonomy" id="1973307"/>
    <lineage>
        <taxon>Eukaryota</taxon>
        <taxon>Fungi</taxon>
        <taxon>Dikarya</taxon>
        <taxon>Basidiomycota</taxon>
        <taxon>Agaricomycotina</taxon>
        <taxon>Agaricomycetes</taxon>
        <taxon>Agaricomycetidae</taxon>
        <taxon>Agaricales</taxon>
        <taxon>Agaricineae</taxon>
        <taxon>Bolbitiaceae</taxon>
        <taxon>Cyclocybe</taxon>
    </lineage>
</organism>
<dbReference type="Pfam" id="PF13086">
    <property type="entry name" value="AAA_11"/>
    <property type="match status" value="2"/>
</dbReference>
<evidence type="ECO:0000256" key="9">
    <source>
        <dbReference type="ARBA" id="ARBA00022884"/>
    </source>
</evidence>
<dbReference type="Proteomes" id="UP000467700">
    <property type="component" value="Unassembled WGS sequence"/>
</dbReference>
<name>A0A8S0X0G2_CYCAE</name>
<dbReference type="Gene3D" id="3.40.50.300">
    <property type="entry name" value="P-loop containing nucleotide triphosphate hydrolases"/>
    <property type="match status" value="2"/>
</dbReference>
<evidence type="ECO:0000256" key="11">
    <source>
        <dbReference type="ARBA" id="ARBA00047984"/>
    </source>
</evidence>
<dbReference type="SUPFAM" id="SSF52540">
    <property type="entry name" value="P-loop containing nucleoside triphosphate hydrolases"/>
    <property type="match status" value="1"/>
</dbReference>
<evidence type="ECO:0000256" key="12">
    <source>
        <dbReference type="SAM" id="Coils"/>
    </source>
</evidence>
<evidence type="ECO:0000256" key="5">
    <source>
        <dbReference type="ARBA" id="ARBA00022741"/>
    </source>
</evidence>
<evidence type="ECO:0000256" key="4">
    <source>
        <dbReference type="ARBA" id="ARBA00022490"/>
    </source>
</evidence>
<dbReference type="PANTHER" id="PTHR45418">
    <property type="entry name" value="CANCER/TESTIS ANTIGEN 55"/>
    <property type="match status" value="1"/>
</dbReference>
<feature type="region of interest" description="Disordered" evidence="13">
    <location>
        <begin position="72"/>
        <end position="152"/>
    </location>
</feature>
<dbReference type="AlphaFoldDB" id="A0A8S0X0G2"/>
<evidence type="ECO:0000256" key="3">
    <source>
        <dbReference type="ARBA" id="ARBA00012552"/>
    </source>
</evidence>
<dbReference type="GO" id="GO:0005524">
    <property type="term" value="F:ATP binding"/>
    <property type="evidence" value="ECO:0007669"/>
    <property type="project" value="UniProtKB-KW"/>
</dbReference>